<evidence type="ECO:0000259" key="2">
    <source>
        <dbReference type="Pfam" id="PF00060"/>
    </source>
</evidence>
<protein>
    <submittedName>
        <fullName evidence="3">Glutamate [NMDA] receptor subunit epsilon-2</fullName>
    </submittedName>
</protein>
<dbReference type="EMBL" id="LUCM01004925">
    <property type="protein sequence ID" value="KAA0193596.1"/>
    <property type="molecule type" value="Genomic_DNA"/>
</dbReference>
<reference evidence="3" key="1">
    <citation type="submission" date="2019-05" db="EMBL/GenBank/DDBJ databases">
        <title>Annotation for the trematode Fasciolopsis buski.</title>
        <authorList>
            <person name="Choi Y.-J."/>
        </authorList>
    </citation>
    <scope>NUCLEOTIDE SEQUENCE</scope>
    <source>
        <strain evidence="3">HT</strain>
        <tissue evidence="3">Whole worm</tissue>
    </source>
</reference>
<feature type="transmembrane region" description="Helical" evidence="1">
    <location>
        <begin position="23"/>
        <end position="45"/>
    </location>
</feature>
<keyword evidence="3" id="KW-0675">Receptor</keyword>
<feature type="domain" description="Ionotropic glutamate receptor C-terminal" evidence="2">
    <location>
        <begin position="7"/>
        <end position="59"/>
    </location>
</feature>
<gene>
    <name evidence="3" type="ORF">FBUS_11148</name>
</gene>
<name>A0A8E0RW97_9TREM</name>
<dbReference type="Proteomes" id="UP000728185">
    <property type="component" value="Unassembled WGS sequence"/>
</dbReference>
<dbReference type="Gene3D" id="1.10.287.70">
    <property type="match status" value="1"/>
</dbReference>
<dbReference type="AlphaFoldDB" id="A0A8E0RW97"/>
<accession>A0A8E0RW97</accession>
<dbReference type="Pfam" id="PF00060">
    <property type="entry name" value="Lig_chan"/>
    <property type="match status" value="1"/>
</dbReference>
<dbReference type="OrthoDB" id="5984008at2759"/>
<organism evidence="3 4">
    <name type="scientific">Fasciolopsis buskii</name>
    <dbReference type="NCBI Taxonomy" id="27845"/>
    <lineage>
        <taxon>Eukaryota</taxon>
        <taxon>Metazoa</taxon>
        <taxon>Spiralia</taxon>
        <taxon>Lophotrochozoa</taxon>
        <taxon>Platyhelminthes</taxon>
        <taxon>Trematoda</taxon>
        <taxon>Digenea</taxon>
        <taxon>Plagiorchiida</taxon>
        <taxon>Echinostomata</taxon>
        <taxon>Echinostomatoidea</taxon>
        <taxon>Fasciolidae</taxon>
        <taxon>Fasciolopsis</taxon>
    </lineage>
</organism>
<comment type="caution">
    <text evidence="3">The sequence shown here is derived from an EMBL/GenBank/DDBJ whole genome shotgun (WGS) entry which is preliminary data.</text>
</comment>
<evidence type="ECO:0000313" key="4">
    <source>
        <dbReference type="Proteomes" id="UP000728185"/>
    </source>
</evidence>
<dbReference type="GO" id="GO:0015276">
    <property type="term" value="F:ligand-gated monoatomic ion channel activity"/>
    <property type="evidence" value="ECO:0007669"/>
    <property type="project" value="InterPro"/>
</dbReference>
<dbReference type="GO" id="GO:0016020">
    <property type="term" value="C:membrane"/>
    <property type="evidence" value="ECO:0007669"/>
    <property type="project" value="InterPro"/>
</dbReference>
<dbReference type="InterPro" id="IPR001320">
    <property type="entry name" value="Iontro_rcpt_C"/>
</dbReference>
<keyword evidence="1" id="KW-0812">Transmembrane</keyword>
<evidence type="ECO:0000313" key="3">
    <source>
        <dbReference type="EMBL" id="KAA0193596.1"/>
    </source>
</evidence>
<sequence>MLFGAAVNADNPRGVASRFLANIWALFALVFLASYTANLAAFMIAKEDYYDLSGMNDWRVSDNFIHVHYTCEIIHGNSLTI</sequence>
<evidence type="ECO:0000256" key="1">
    <source>
        <dbReference type="SAM" id="Phobius"/>
    </source>
</evidence>
<keyword evidence="1" id="KW-1133">Transmembrane helix</keyword>
<keyword evidence="1" id="KW-0472">Membrane</keyword>
<keyword evidence="4" id="KW-1185">Reference proteome</keyword>
<proteinExistence type="predicted"/>